<dbReference type="Pfam" id="PF01381">
    <property type="entry name" value="HTH_3"/>
    <property type="match status" value="1"/>
</dbReference>
<keyword evidence="3" id="KW-1185">Reference proteome</keyword>
<dbReference type="InterPro" id="IPR053739">
    <property type="entry name" value="Bact_Immunity_Domain_sf"/>
</dbReference>
<dbReference type="Proteomes" id="UP001597199">
    <property type="component" value="Unassembled WGS sequence"/>
</dbReference>
<dbReference type="PROSITE" id="PS50943">
    <property type="entry name" value="HTH_CROC1"/>
    <property type="match status" value="1"/>
</dbReference>
<name>A0ABW4BGK6_9LACO</name>
<protein>
    <submittedName>
        <fullName evidence="2">Helix-turn-helix transcriptional regulator</fullName>
    </submittedName>
</protein>
<gene>
    <name evidence="2" type="ORF">ACFQ41_08675</name>
</gene>
<comment type="caution">
    <text evidence="2">The sequence shown here is derived from an EMBL/GenBank/DDBJ whole genome shotgun (WGS) entry which is preliminary data.</text>
</comment>
<dbReference type="SMART" id="SM00530">
    <property type="entry name" value="HTH_XRE"/>
    <property type="match status" value="1"/>
</dbReference>
<sequence length="175" mass="19349">MTFRMGKNLQAARETLNLSPQTAALRIGVAATQVEDWETDRQQPSLAQLVLISQRLGLTPQTMLGVMVQPAPPVIGMRQQNRSMAWSATSDELRRGMLALLTQLAATLTPVQAEALMPVLNQHFVLVLEGVTSVPNITTTLGLALSKVMRQQGLRFEPAQDDIFTAIMRMTRRRV</sequence>
<dbReference type="InterPro" id="IPR001387">
    <property type="entry name" value="Cro/C1-type_HTH"/>
</dbReference>
<dbReference type="CDD" id="cd00093">
    <property type="entry name" value="HTH_XRE"/>
    <property type="match status" value="1"/>
</dbReference>
<evidence type="ECO:0000313" key="3">
    <source>
        <dbReference type="Proteomes" id="UP001597199"/>
    </source>
</evidence>
<dbReference type="SUPFAM" id="SSF47413">
    <property type="entry name" value="lambda repressor-like DNA-binding domains"/>
    <property type="match status" value="1"/>
</dbReference>
<proteinExistence type="predicted"/>
<organism evidence="2 3">
    <name type="scientific">Lacticaseibacillus suilingensis</name>
    <dbReference type="NCBI Taxonomy" id="2799577"/>
    <lineage>
        <taxon>Bacteria</taxon>
        <taxon>Bacillati</taxon>
        <taxon>Bacillota</taxon>
        <taxon>Bacilli</taxon>
        <taxon>Lactobacillales</taxon>
        <taxon>Lactobacillaceae</taxon>
        <taxon>Lacticaseibacillus</taxon>
    </lineage>
</organism>
<evidence type="ECO:0000259" key="1">
    <source>
        <dbReference type="PROSITE" id="PS50943"/>
    </source>
</evidence>
<dbReference type="InterPro" id="IPR010982">
    <property type="entry name" value="Lambda_DNA-bd_dom_sf"/>
</dbReference>
<dbReference type="RefSeq" id="WP_204119228.1">
    <property type="nucleotide sequence ID" value="NZ_BOLV01000012.1"/>
</dbReference>
<dbReference type="EMBL" id="JBHTOA010000032">
    <property type="protein sequence ID" value="MFD1399384.1"/>
    <property type="molecule type" value="Genomic_DNA"/>
</dbReference>
<evidence type="ECO:0000313" key="2">
    <source>
        <dbReference type="EMBL" id="MFD1399384.1"/>
    </source>
</evidence>
<dbReference type="Gene3D" id="1.20.1440.140">
    <property type="match status" value="1"/>
</dbReference>
<feature type="domain" description="HTH cro/C1-type" evidence="1">
    <location>
        <begin position="9"/>
        <end position="63"/>
    </location>
</feature>
<dbReference type="Gene3D" id="1.10.260.40">
    <property type="entry name" value="lambda repressor-like DNA-binding domains"/>
    <property type="match status" value="1"/>
</dbReference>
<accession>A0ABW4BGK6</accession>
<reference evidence="3" key="1">
    <citation type="journal article" date="2019" name="Int. J. Syst. Evol. Microbiol.">
        <title>The Global Catalogue of Microorganisms (GCM) 10K type strain sequencing project: providing services to taxonomists for standard genome sequencing and annotation.</title>
        <authorList>
            <consortium name="The Broad Institute Genomics Platform"/>
            <consortium name="The Broad Institute Genome Sequencing Center for Infectious Disease"/>
            <person name="Wu L."/>
            <person name="Ma J."/>
        </authorList>
    </citation>
    <scope>NUCLEOTIDE SEQUENCE [LARGE SCALE GENOMIC DNA]</scope>
    <source>
        <strain evidence="3">CCM 9110</strain>
    </source>
</reference>